<accession>A0ABC9FM44</accession>
<name>A0ABC9FM44_9POAL</name>
<gene>
    <name evidence="4" type="ORF">URODEC1_LOCUS106743</name>
</gene>
<evidence type="ECO:0000313" key="5">
    <source>
        <dbReference type="Proteomes" id="UP001497457"/>
    </source>
</evidence>
<dbReference type="InterPro" id="IPR036047">
    <property type="entry name" value="F-box-like_dom_sf"/>
</dbReference>
<evidence type="ECO:0000313" key="4">
    <source>
        <dbReference type="EMBL" id="CAL5077652.1"/>
    </source>
</evidence>
<feature type="compositionally biased region" description="Polar residues" evidence="1">
    <location>
        <begin position="293"/>
        <end position="310"/>
    </location>
</feature>
<dbReference type="AlphaFoldDB" id="A0ABC9FM44"/>
<dbReference type="Proteomes" id="UP001497457">
    <property type="component" value="Chromosome 7b"/>
</dbReference>
<evidence type="ECO:0000256" key="1">
    <source>
        <dbReference type="SAM" id="MobiDB-lite"/>
    </source>
</evidence>
<feature type="region of interest" description="Disordered" evidence="1">
    <location>
        <begin position="286"/>
        <end position="310"/>
    </location>
</feature>
<feature type="domain" description="F-box" evidence="2">
    <location>
        <begin position="13"/>
        <end position="52"/>
    </location>
</feature>
<dbReference type="InterPro" id="IPR001810">
    <property type="entry name" value="F-box_dom"/>
</dbReference>
<reference evidence="5" key="1">
    <citation type="submission" date="2024-06" db="EMBL/GenBank/DDBJ databases">
        <authorList>
            <person name="Ryan C."/>
        </authorList>
    </citation>
    <scope>NUCLEOTIDE SEQUENCE [LARGE SCALE GENOMIC DNA]</scope>
</reference>
<dbReference type="SUPFAM" id="SSF81383">
    <property type="entry name" value="F-box domain"/>
    <property type="match status" value="1"/>
</dbReference>
<protein>
    <recommendedName>
        <fullName evidence="6">F-box domain-containing protein</fullName>
    </recommendedName>
</protein>
<dbReference type="Pfam" id="PF23635">
    <property type="entry name" value="Beta-prop_AT5G49610-like"/>
    <property type="match status" value="1"/>
</dbReference>
<dbReference type="EMBL" id="OZ075117">
    <property type="protein sequence ID" value="CAL5077652.1"/>
    <property type="molecule type" value="Genomic_DNA"/>
</dbReference>
<organism evidence="4 5">
    <name type="scientific">Urochloa decumbens</name>
    <dbReference type="NCBI Taxonomy" id="240449"/>
    <lineage>
        <taxon>Eukaryota</taxon>
        <taxon>Viridiplantae</taxon>
        <taxon>Streptophyta</taxon>
        <taxon>Embryophyta</taxon>
        <taxon>Tracheophyta</taxon>
        <taxon>Spermatophyta</taxon>
        <taxon>Magnoliopsida</taxon>
        <taxon>Liliopsida</taxon>
        <taxon>Poales</taxon>
        <taxon>Poaceae</taxon>
        <taxon>PACMAD clade</taxon>
        <taxon>Panicoideae</taxon>
        <taxon>Panicodae</taxon>
        <taxon>Paniceae</taxon>
        <taxon>Melinidinae</taxon>
        <taxon>Urochloa</taxon>
    </lineage>
</organism>
<sequence>MSAPPRPPPALMPELVEEILLRVPPEDPATLVRAALICKPWCRVIASAHFRRRLRDLRCGRAAPLLGFLCDLRARGGGSLSRFDPATDERREIPRPPRYPDSWKAMVLCAATTAGAGVCDHIDCHRGPFAVVFVGIDADGGGMFSCVYSSEAAAWSKPVPAEDPGDRVGWERSVLVGNALYFVLEDGDRILRYDLGTREISVVELPFVRINQMFSPLEPIELTTMEDGGLGFVRVEESRLCIWSRDDEDVGWALSKARKVYEGSSISCAVPYMNFCNPVLRAPTTDDGPRAGASSQGRSWAGSNLLSQGK</sequence>
<dbReference type="PANTHER" id="PTHR32133">
    <property type="entry name" value="OS07G0120400 PROTEIN"/>
    <property type="match status" value="1"/>
</dbReference>
<reference evidence="4 5" key="2">
    <citation type="submission" date="2024-10" db="EMBL/GenBank/DDBJ databases">
        <authorList>
            <person name="Ryan C."/>
        </authorList>
    </citation>
    <scope>NUCLEOTIDE SEQUENCE [LARGE SCALE GENOMIC DNA]</scope>
</reference>
<feature type="domain" description="F-box protein AT5G49610-like beta-propeller" evidence="3">
    <location>
        <begin position="143"/>
        <end position="255"/>
    </location>
</feature>
<dbReference type="InterPro" id="IPR056594">
    <property type="entry name" value="AT5G49610-like_b-prop"/>
</dbReference>
<keyword evidence="5" id="KW-1185">Reference proteome</keyword>
<evidence type="ECO:0000259" key="3">
    <source>
        <dbReference type="Pfam" id="PF23635"/>
    </source>
</evidence>
<evidence type="ECO:0008006" key="6">
    <source>
        <dbReference type="Google" id="ProtNLM"/>
    </source>
</evidence>
<evidence type="ECO:0000259" key="2">
    <source>
        <dbReference type="Pfam" id="PF00646"/>
    </source>
</evidence>
<proteinExistence type="predicted"/>
<dbReference type="Pfam" id="PF00646">
    <property type="entry name" value="F-box"/>
    <property type="match status" value="1"/>
</dbReference>
<dbReference type="PANTHER" id="PTHR32133:SF370">
    <property type="entry name" value="F-BOX DOMAIN-CONTAINING PROTEIN"/>
    <property type="match status" value="1"/>
</dbReference>